<keyword evidence="3" id="KW-1185">Reference proteome</keyword>
<dbReference type="Gene3D" id="3.20.20.370">
    <property type="entry name" value="Glycoside hydrolase/deacetylase"/>
    <property type="match status" value="1"/>
</dbReference>
<dbReference type="PROSITE" id="PS51677">
    <property type="entry name" value="NODB"/>
    <property type="match status" value="1"/>
</dbReference>
<evidence type="ECO:0000313" key="3">
    <source>
        <dbReference type="Proteomes" id="UP001209540"/>
    </source>
</evidence>
<accession>A0AAD5KBY2</accession>
<evidence type="ECO:0000313" key="2">
    <source>
        <dbReference type="EMBL" id="KAI9278343.1"/>
    </source>
</evidence>
<dbReference type="GO" id="GO:0005975">
    <property type="term" value="P:carbohydrate metabolic process"/>
    <property type="evidence" value="ECO:0007669"/>
    <property type="project" value="InterPro"/>
</dbReference>
<comment type="caution">
    <text evidence="2">The sequence shown here is derived from an EMBL/GenBank/DDBJ whole genome shotgun (WGS) entry which is preliminary data.</text>
</comment>
<protein>
    <recommendedName>
        <fullName evidence="1">NodB homology domain-containing protein</fullName>
    </recommendedName>
</protein>
<reference evidence="2" key="1">
    <citation type="journal article" date="2022" name="IScience">
        <title>Evolution of zygomycete secretomes and the origins of terrestrial fungal ecologies.</title>
        <authorList>
            <person name="Chang Y."/>
            <person name="Wang Y."/>
            <person name="Mondo S."/>
            <person name="Ahrendt S."/>
            <person name="Andreopoulos W."/>
            <person name="Barry K."/>
            <person name="Beard J."/>
            <person name="Benny G.L."/>
            <person name="Blankenship S."/>
            <person name="Bonito G."/>
            <person name="Cuomo C."/>
            <person name="Desiro A."/>
            <person name="Gervers K.A."/>
            <person name="Hundley H."/>
            <person name="Kuo A."/>
            <person name="LaButti K."/>
            <person name="Lang B.F."/>
            <person name="Lipzen A."/>
            <person name="O'Donnell K."/>
            <person name="Pangilinan J."/>
            <person name="Reynolds N."/>
            <person name="Sandor L."/>
            <person name="Smith M.E."/>
            <person name="Tsang A."/>
            <person name="Grigoriev I.V."/>
            <person name="Stajich J.E."/>
            <person name="Spatafora J.W."/>
        </authorList>
    </citation>
    <scope>NUCLEOTIDE SEQUENCE</scope>
    <source>
        <strain evidence="2">RSA 2281</strain>
    </source>
</reference>
<dbReference type="InterPro" id="IPR011330">
    <property type="entry name" value="Glyco_hydro/deAcase_b/a-brl"/>
</dbReference>
<gene>
    <name evidence="2" type="ORF">BDA99DRAFT_491895</name>
</gene>
<name>A0AAD5KBY2_9FUNG</name>
<dbReference type="AlphaFoldDB" id="A0AAD5KBY2"/>
<dbReference type="SUPFAM" id="SSF88713">
    <property type="entry name" value="Glycoside hydrolase/deacetylase"/>
    <property type="match status" value="1"/>
</dbReference>
<organism evidence="2 3">
    <name type="scientific">Phascolomyces articulosus</name>
    <dbReference type="NCBI Taxonomy" id="60185"/>
    <lineage>
        <taxon>Eukaryota</taxon>
        <taxon>Fungi</taxon>
        <taxon>Fungi incertae sedis</taxon>
        <taxon>Mucoromycota</taxon>
        <taxon>Mucoromycotina</taxon>
        <taxon>Mucoromycetes</taxon>
        <taxon>Mucorales</taxon>
        <taxon>Lichtheimiaceae</taxon>
        <taxon>Phascolomyces</taxon>
    </lineage>
</organism>
<sequence>MLLSTHMFAAVVVIATNNIMMMTAPTIIRTQMSPRQHPQMISDVKPTFFLLSGNDHPNKNSPPKDPHDTMTIRTSQNRRITNNKKDYPSPWKIPPIDSFQIQHILRHVIDWSRVPKAPIRQYNHKNNTLVTQDYDTKLDPDCWWSATRCTIPKHKDLTFLLKIHQDIEYCPNVGDFGLTFDDGPLTLEGGGAVAEPYFYQFLAKHHQQAGLFFIGSNVLNAPPEALERALSDGHTICVHTWSHVRLTTLTNEEIVAELYWTLRIIKDTMGITPKCWRPPFADVDDRVRAIAHQMGLIYCIQLDYDAQDFRLPGYHSSGEHWRTDQVDALFQEWIEAYQNGTDRHHGHIVVQHELNPNTVAMAEKWLPRLQKVFRVVSWSQCMNVSNPYWEEAFIYPTDDDDDTKRRRMTPL</sequence>
<evidence type="ECO:0000259" key="1">
    <source>
        <dbReference type="PROSITE" id="PS51677"/>
    </source>
</evidence>
<dbReference type="PANTHER" id="PTHR10587">
    <property type="entry name" value="GLYCOSYL TRANSFERASE-RELATED"/>
    <property type="match status" value="1"/>
</dbReference>
<dbReference type="EMBL" id="JAIXMP010000001">
    <property type="protein sequence ID" value="KAI9278343.1"/>
    <property type="molecule type" value="Genomic_DNA"/>
</dbReference>
<feature type="domain" description="NodB homology" evidence="1">
    <location>
        <begin position="174"/>
        <end position="377"/>
    </location>
</feature>
<dbReference type="InterPro" id="IPR002509">
    <property type="entry name" value="NODB_dom"/>
</dbReference>
<dbReference type="Proteomes" id="UP001209540">
    <property type="component" value="Unassembled WGS sequence"/>
</dbReference>
<proteinExistence type="predicted"/>
<dbReference type="GO" id="GO:0016020">
    <property type="term" value="C:membrane"/>
    <property type="evidence" value="ECO:0007669"/>
    <property type="project" value="TreeGrafter"/>
</dbReference>
<dbReference type="GO" id="GO:0004099">
    <property type="term" value="F:chitin deacetylase activity"/>
    <property type="evidence" value="ECO:0007669"/>
    <property type="project" value="TreeGrafter"/>
</dbReference>
<dbReference type="GO" id="GO:0009272">
    <property type="term" value="P:fungal-type cell wall biogenesis"/>
    <property type="evidence" value="ECO:0007669"/>
    <property type="project" value="UniProtKB-ARBA"/>
</dbReference>
<reference evidence="2" key="2">
    <citation type="submission" date="2023-02" db="EMBL/GenBank/DDBJ databases">
        <authorList>
            <consortium name="DOE Joint Genome Institute"/>
            <person name="Mondo S.J."/>
            <person name="Chang Y."/>
            <person name="Wang Y."/>
            <person name="Ahrendt S."/>
            <person name="Andreopoulos W."/>
            <person name="Barry K."/>
            <person name="Beard J."/>
            <person name="Benny G.L."/>
            <person name="Blankenship S."/>
            <person name="Bonito G."/>
            <person name="Cuomo C."/>
            <person name="Desiro A."/>
            <person name="Gervers K.A."/>
            <person name="Hundley H."/>
            <person name="Kuo A."/>
            <person name="LaButti K."/>
            <person name="Lang B.F."/>
            <person name="Lipzen A."/>
            <person name="O'Donnell K."/>
            <person name="Pangilinan J."/>
            <person name="Reynolds N."/>
            <person name="Sandor L."/>
            <person name="Smith M.W."/>
            <person name="Tsang A."/>
            <person name="Grigoriev I.V."/>
            <person name="Stajich J.E."/>
            <person name="Spatafora J.W."/>
        </authorList>
    </citation>
    <scope>NUCLEOTIDE SEQUENCE</scope>
    <source>
        <strain evidence="2">RSA 2281</strain>
    </source>
</reference>
<dbReference type="PANTHER" id="PTHR10587:SF98">
    <property type="entry name" value="CHITIN DEACETYLASE"/>
    <property type="match status" value="1"/>
</dbReference>
<dbReference type="InterPro" id="IPR050248">
    <property type="entry name" value="Polysacc_deacetylase_ArnD"/>
</dbReference>
<dbReference type="Pfam" id="PF01522">
    <property type="entry name" value="Polysacc_deac_1"/>
    <property type="match status" value="1"/>
</dbReference>